<evidence type="ECO:0000256" key="1">
    <source>
        <dbReference type="ARBA" id="ARBA00004651"/>
    </source>
</evidence>
<dbReference type="GO" id="GO:0005886">
    <property type="term" value="C:plasma membrane"/>
    <property type="evidence" value="ECO:0007669"/>
    <property type="project" value="UniProtKB-SubCell"/>
</dbReference>
<dbReference type="AlphaFoldDB" id="A0A318IG38"/>
<proteinExistence type="predicted"/>
<sequence length="212" mass="23522">MTGTDFDSRSTSTPVRRGGTIHPIWLRVTHWLNAIAAVTMMLSGWRIYNASPLFDGITFPAGITLGGWLGGALQWHFAAMWLFAFNGLAYLVINLASGRGFRKFLPVTPRAILRDLSKALIGKLSHDDPHHYNAVQKFAYLFIVCDLVVLLLSGLVIWKSVQFPLLRELMGGYDSARVVHFVAMSLMAAFVVVHVAMVVLVPRSLIAMLRGR</sequence>
<evidence type="ECO:0000256" key="6">
    <source>
        <dbReference type="SAM" id="Phobius"/>
    </source>
</evidence>
<keyword evidence="3 6" id="KW-0812">Transmembrane</keyword>
<dbReference type="SUPFAM" id="SSF81342">
    <property type="entry name" value="Transmembrane di-heme cytochromes"/>
    <property type="match status" value="1"/>
</dbReference>
<feature type="transmembrane region" description="Helical" evidence="6">
    <location>
        <begin position="52"/>
        <end position="69"/>
    </location>
</feature>
<dbReference type="InterPro" id="IPR051542">
    <property type="entry name" value="Hydrogenase_cytochrome"/>
</dbReference>
<dbReference type="GO" id="GO:0009055">
    <property type="term" value="F:electron transfer activity"/>
    <property type="evidence" value="ECO:0007669"/>
    <property type="project" value="InterPro"/>
</dbReference>
<keyword evidence="4 6" id="KW-1133">Transmembrane helix</keyword>
<feature type="transmembrane region" description="Helical" evidence="6">
    <location>
        <begin position="138"/>
        <end position="158"/>
    </location>
</feature>
<evidence type="ECO:0000256" key="5">
    <source>
        <dbReference type="ARBA" id="ARBA00023136"/>
    </source>
</evidence>
<evidence type="ECO:0000256" key="4">
    <source>
        <dbReference type="ARBA" id="ARBA00022989"/>
    </source>
</evidence>
<evidence type="ECO:0000259" key="7">
    <source>
        <dbReference type="Pfam" id="PF01292"/>
    </source>
</evidence>
<evidence type="ECO:0000313" key="9">
    <source>
        <dbReference type="Proteomes" id="UP000247755"/>
    </source>
</evidence>
<keyword evidence="5 6" id="KW-0472">Membrane</keyword>
<evidence type="ECO:0000313" key="8">
    <source>
        <dbReference type="EMBL" id="PXX26236.1"/>
    </source>
</evidence>
<name>A0A318IG38_BURPY</name>
<reference evidence="8 9" key="1">
    <citation type="submission" date="2018-05" db="EMBL/GenBank/DDBJ databases">
        <title>Comparative genomics of bacterial root endophytes of switchgrass collected from native prairies over two seasons.</title>
        <authorList>
            <person name="Tang Y."/>
        </authorList>
    </citation>
    <scope>NUCLEOTIDE SEQUENCE [LARGE SCALE GENOMIC DNA]</scope>
    <source>
        <strain evidence="8 9">NFIX32</strain>
    </source>
</reference>
<protein>
    <submittedName>
        <fullName evidence="8">Thiosulfate reductase cytochrome b subunit</fullName>
    </submittedName>
</protein>
<evidence type="ECO:0000256" key="2">
    <source>
        <dbReference type="ARBA" id="ARBA00022475"/>
    </source>
</evidence>
<dbReference type="Proteomes" id="UP000247755">
    <property type="component" value="Unassembled WGS sequence"/>
</dbReference>
<dbReference type="InterPro" id="IPR016174">
    <property type="entry name" value="Di-haem_cyt_TM"/>
</dbReference>
<dbReference type="PANTHER" id="PTHR30485">
    <property type="entry name" value="NI/FE-HYDROGENASE 1 B-TYPE CYTOCHROME SUBUNIT"/>
    <property type="match status" value="1"/>
</dbReference>
<dbReference type="GO" id="GO:0022904">
    <property type="term" value="P:respiratory electron transport chain"/>
    <property type="evidence" value="ECO:0007669"/>
    <property type="project" value="InterPro"/>
</dbReference>
<organism evidence="8 9">
    <name type="scientific">Burkholderia pyrrocinia</name>
    <name type="common">Pseudomonas pyrrocinia</name>
    <dbReference type="NCBI Taxonomy" id="60550"/>
    <lineage>
        <taxon>Bacteria</taxon>
        <taxon>Pseudomonadati</taxon>
        <taxon>Pseudomonadota</taxon>
        <taxon>Betaproteobacteria</taxon>
        <taxon>Burkholderiales</taxon>
        <taxon>Burkholderiaceae</taxon>
        <taxon>Burkholderia</taxon>
        <taxon>Burkholderia cepacia complex</taxon>
    </lineage>
</organism>
<dbReference type="GO" id="GO:0020037">
    <property type="term" value="F:heme binding"/>
    <property type="evidence" value="ECO:0007669"/>
    <property type="project" value="TreeGrafter"/>
</dbReference>
<dbReference type="InterPro" id="IPR011577">
    <property type="entry name" value="Cyt_b561_bac/Ni-Hgenase"/>
</dbReference>
<gene>
    <name evidence="8" type="ORF">NA66_102477</name>
</gene>
<comment type="caution">
    <text evidence="8">The sequence shown here is derived from an EMBL/GenBank/DDBJ whole genome shotgun (WGS) entry which is preliminary data.</text>
</comment>
<dbReference type="RefSeq" id="WP_072435841.1">
    <property type="nucleotide sequence ID" value="NZ_QJJY01000024.1"/>
</dbReference>
<dbReference type="Pfam" id="PF01292">
    <property type="entry name" value="Ni_hydr_CYTB"/>
    <property type="match status" value="1"/>
</dbReference>
<accession>A0A318IG38</accession>
<comment type="subcellular location">
    <subcellularLocation>
        <location evidence="1">Cell membrane</location>
        <topology evidence="1">Multi-pass membrane protein</topology>
    </subcellularLocation>
</comment>
<feature type="transmembrane region" description="Helical" evidence="6">
    <location>
        <begin position="75"/>
        <end position="93"/>
    </location>
</feature>
<dbReference type="Gene3D" id="1.20.950.20">
    <property type="entry name" value="Transmembrane di-heme cytochromes, Chain C"/>
    <property type="match status" value="1"/>
</dbReference>
<keyword evidence="2" id="KW-1003">Cell membrane</keyword>
<dbReference type="PANTHER" id="PTHR30485:SF1">
    <property type="entry name" value="CYTOCHROME YDHU-RELATED"/>
    <property type="match status" value="1"/>
</dbReference>
<feature type="domain" description="Cytochrome b561 bacterial/Ni-hydrogenase" evidence="7">
    <location>
        <begin position="22"/>
        <end position="211"/>
    </location>
</feature>
<feature type="transmembrane region" description="Helical" evidence="6">
    <location>
        <begin position="178"/>
        <end position="202"/>
    </location>
</feature>
<dbReference type="EMBL" id="QJJY01000024">
    <property type="protein sequence ID" value="PXX26236.1"/>
    <property type="molecule type" value="Genomic_DNA"/>
</dbReference>
<evidence type="ECO:0000256" key="3">
    <source>
        <dbReference type="ARBA" id="ARBA00022692"/>
    </source>
</evidence>